<evidence type="ECO:0000313" key="3">
    <source>
        <dbReference type="Proteomes" id="UP000472267"/>
    </source>
</evidence>
<reference evidence="2" key="2">
    <citation type="submission" date="2025-09" db="UniProtKB">
        <authorList>
            <consortium name="Ensembl"/>
        </authorList>
    </citation>
    <scope>IDENTIFICATION</scope>
</reference>
<dbReference type="NCBIfam" id="TIGR01571">
    <property type="entry name" value="A_thal_Cys_rich"/>
    <property type="match status" value="1"/>
</dbReference>
<comment type="similarity">
    <text evidence="1">Belongs to the cornifelin family.</text>
</comment>
<dbReference type="OrthoDB" id="1045822at2759"/>
<dbReference type="InParanoid" id="A0A672I5U9"/>
<sequence>MALSQQPGQVVTTTTTAEGQWSSGLFDCCSDVETCCCGLLCFPCMQCQTASSHGWCSLMPCLDAFCCVVSCMLRSSIRERYAIPGSFCDDCCNIFWCYPCVWCQMNRELKTRGQ</sequence>
<reference evidence="2" key="1">
    <citation type="submission" date="2025-08" db="UniProtKB">
        <authorList>
            <consortium name="Ensembl"/>
        </authorList>
    </citation>
    <scope>IDENTIFICATION</scope>
</reference>
<dbReference type="InterPro" id="IPR006461">
    <property type="entry name" value="PLAC_motif_containing"/>
</dbReference>
<organism evidence="2 3">
    <name type="scientific">Salarias fasciatus</name>
    <name type="common">Jewelled blenny</name>
    <name type="synonym">Blennius fasciatus</name>
    <dbReference type="NCBI Taxonomy" id="181472"/>
    <lineage>
        <taxon>Eukaryota</taxon>
        <taxon>Metazoa</taxon>
        <taxon>Chordata</taxon>
        <taxon>Craniata</taxon>
        <taxon>Vertebrata</taxon>
        <taxon>Euteleostomi</taxon>
        <taxon>Actinopterygii</taxon>
        <taxon>Neopterygii</taxon>
        <taxon>Teleostei</taxon>
        <taxon>Neoteleostei</taxon>
        <taxon>Acanthomorphata</taxon>
        <taxon>Ovalentaria</taxon>
        <taxon>Blenniimorphae</taxon>
        <taxon>Blenniiformes</taxon>
        <taxon>Blennioidei</taxon>
        <taxon>Blenniidae</taxon>
        <taxon>Salariinae</taxon>
        <taxon>Salarias</taxon>
    </lineage>
</organism>
<protein>
    <submittedName>
        <fullName evidence="2">Cornifelin homolog B-like</fullName>
    </submittedName>
</protein>
<dbReference type="OMA" id="TAKEYGW"/>
<evidence type="ECO:0000256" key="1">
    <source>
        <dbReference type="ARBA" id="ARBA00009024"/>
    </source>
</evidence>
<dbReference type="Ensembl" id="ENSSFAT00005037758.1">
    <property type="protein sequence ID" value="ENSSFAP00005036400.1"/>
    <property type="gene ID" value="ENSSFAG00005018375.1"/>
</dbReference>
<dbReference type="AlphaFoldDB" id="A0A672I5U9"/>
<gene>
    <name evidence="2" type="primary">ponzr1</name>
</gene>
<proteinExistence type="inferred from homology"/>
<evidence type="ECO:0000313" key="2">
    <source>
        <dbReference type="Ensembl" id="ENSSFAP00005036400.1"/>
    </source>
</evidence>
<dbReference type="Pfam" id="PF04749">
    <property type="entry name" value="PLAC8"/>
    <property type="match status" value="1"/>
</dbReference>
<dbReference type="PANTHER" id="PTHR15907">
    <property type="entry name" value="DUF614 FAMILY PROTEIN-RELATED"/>
    <property type="match status" value="1"/>
</dbReference>
<name>A0A672I5U9_SALFA</name>
<dbReference type="Proteomes" id="UP000472267">
    <property type="component" value="Unassembled WGS sequence"/>
</dbReference>
<accession>A0A672I5U9</accession>
<keyword evidence="3" id="KW-1185">Reference proteome</keyword>
<dbReference type="FunCoup" id="A0A672I5U9">
    <property type="interactions" value="3"/>
</dbReference>